<reference evidence="1" key="1">
    <citation type="submission" date="2018-11" db="EMBL/GenBank/DDBJ databases">
        <authorList>
            <consortium name="Pathogen Informatics"/>
        </authorList>
    </citation>
    <scope>NUCLEOTIDE SEQUENCE</scope>
</reference>
<gene>
    <name evidence="1" type="ORF">PXEA_LOCUS36309</name>
</gene>
<evidence type="ECO:0000313" key="1">
    <source>
        <dbReference type="EMBL" id="VEL42869.1"/>
    </source>
</evidence>
<dbReference type="EMBL" id="CAAALY010277190">
    <property type="protein sequence ID" value="VEL42869.1"/>
    <property type="molecule type" value="Genomic_DNA"/>
</dbReference>
<protein>
    <submittedName>
        <fullName evidence="1">Uncharacterized protein</fullName>
    </submittedName>
</protein>
<evidence type="ECO:0000313" key="2">
    <source>
        <dbReference type="Proteomes" id="UP000784294"/>
    </source>
</evidence>
<proteinExistence type="predicted"/>
<sequence>MPMVLKLVCNYAKACTGQDRVHISSNEAVYMETGNAGGPPHFSYSLGDVGSSLPIWTTPDLVKHPRQASSRDAARVQWKTHNFMGQVVVTLLVAMTCLT</sequence>
<dbReference type="AlphaFoldDB" id="A0A3S5CRT4"/>
<dbReference type="Proteomes" id="UP000784294">
    <property type="component" value="Unassembled WGS sequence"/>
</dbReference>
<organism evidence="1 2">
    <name type="scientific">Protopolystoma xenopodis</name>
    <dbReference type="NCBI Taxonomy" id="117903"/>
    <lineage>
        <taxon>Eukaryota</taxon>
        <taxon>Metazoa</taxon>
        <taxon>Spiralia</taxon>
        <taxon>Lophotrochozoa</taxon>
        <taxon>Platyhelminthes</taxon>
        <taxon>Monogenea</taxon>
        <taxon>Polyopisthocotylea</taxon>
        <taxon>Polystomatidea</taxon>
        <taxon>Polystomatidae</taxon>
        <taxon>Protopolystoma</taxon>
    </lineage>
</organism>
<accession>A0A3S5CRT4</accession>
<name>A0A3S5CRT4_9PLAT</name>
<keyword evidence="2" id="KW-1185">Reference proteome</keyword>
<comment type="caution">
    <text evidence="1">The sequence shown here is derived from an EMBL/GenBank/DDBJ whole genome shotgun (WGS) entry which is preliminary data.</text>
</comment>